<keyword evidence="1" id="KW-1133">Transmembrane helix</keyword>
<dbReference type="InterPro" id="IPR036938">
    <property type="entry name" value="PAP2/HPO_sf"/>
</dbReference>
<dbReference type="InterPro" id="IPR000326">
    <property type="entry name" value="PAP2/HPO"/>
</dbReference>
<gene>
    <name evidence="3" type="ORF">MXD59_15015</name>
</gene>
<comment type="caution">
    <text evidence="3">The sequence shown here is derived from an EMBL/GenBank/DDBJ whole genome shotgun (WGS) entry which is preliminary data.</text>
</comment>
<feature type="transmembrane region" description="Helical" evidence="1">
    <location>
        <begin position="162"/>
        <end position="183"/>
    </location>
</feature>
<keyword evidence="4" id="KW-1185">Reference proteome</keyword>
<keyword evidence="1" id="KW-0812">Transmembrane</keyword>
<dbReference type="SUPFAM" id="SSF48317">
    <property type="entry name" value="Acid phosphatase/Vanadium-dependent haloperoxidase"/>
    <property type="match status" value="1"/>
</dbReference>
<evidence type="ECO:0000259" key="2">
    <source>
        <dbReference type="SMART" id="SM00014"/>
    </source>
</evidence>
<dbReference type="PANTHER" id="PTHR14969:SF13">
    <property type="entry name" value="AT30094P"/>
    <property type="match status" value="1"/>
</dbReference>
<evidence type="ECO:0000256" key="1">
    <source>
        <dbReference type="SAM" id="Phobius"/>
    </source>
</evidence>
<feature type="domain" description="Phosphatidic acid phosphatase type 2/haloperoxidase" evidence="2">
    <location>
        <begin position="90"/>
        <end position="203"/>
    </location>
</feature>
<feature type="transmembrane region" description="Helical" evidence="1">
    <location>
        <begin position="72"/>
        <end position="101"/>
    </location>
</feature>
<feature type="transmembrane region" description="Helical" evidence="1">
    <location>
        <begin position="129"/>
        <end position="150"/>
    </location>
</feature>
<evidence type="ECO:0000313" key="4">
    <source>
        <dbReference type="Proteomes" id="UP001201873"/>
    </source>
</evidence>
<reference evidence="3 4" key="1">
    <citation type="submission" date="2022-04" db="EMBL/GenBank/DDBJ databases">
        <title>Genome diversity in the genus Frankia.</title>
        <authorList>
            <person name="Carlos-Shanley C."/>
            <person name="Hahn D."/>
        </authorList>
    </citation>
    <scope>NUCLEOTIDE SEQUENCE [LARGE SCALE GENOMIC DNA]</scope>
    <source>
        <strain evidence="3 4">Ag45/Mut15</strain>
    </source>
</reference>
<name>A0ABT0K1D2_9ACTN</name>
<keyword evidence="1" id="KW-0472">Membrane</keyword>
<dbReference type="PANTHER" id="PTHR14969">
    <property type="entry name" value="SPHINGOSINE-1-PHOSPHATE PHOSPHOHYDROLASE"/>
    <property type="match status" value="1"/>
</dbReference>
<dbReference type="EMBL" id="JALKFT010000014">
    <property type="protein sequence ID" value="MCK9877068.1"/>
    <property type="molecule type" value="Genomic_DNA"/>
</dbReference>
<dbReference type="SMART" id="SM00014">
    <property type="entry name" value="acidPPc"/>
    <property type="match status" value="1"/>
</dbReference>
<feature type="transmembrane region" description="Helical" evidence="1">
    <location>
        <begin position="189"/>
        <end position="207"/>
    </location>
</feature>
<dbReference type="Proteomes" id="UP001201873">
    <property type="component" value="Unassembled WGS sequence"/>
</dbReference>
<feature type="transmembrane region" description="Helical" evidence="1">
    <location>
        <begin position="15"/>
        <end position="33"/>
    </location>
</feature>
<dbReference type="Pfam" id="PF01569">
    <property type="entry name" value="PAP2"/>
    <property type="match status" value="1"/>
</dbReference>
<dbReference type="RefSeq" id="WP_248825361.1">
    <property type="nucleotide sequence ID" value="NZ_JALKFT010000014.1"/>
</dbReference>
<protein>
    <submittedName>
        <fullName evidence="3">Phosphatase PAP2 family protein</fullName>
    </submittedName>
</protein>
<accession>A0ABT0K1D2</accession>
<dbReference type="Gene3D" id="1.20.144.10">
    <property type="entry name" value="Phosphatidic acid phosphatase type 2/haloperoxidase"/>
    <property type="match status" value="1"/>
</dbReference>
<dbReference type="CDD" id="cd03392">
    <property type="entry name" value="PAP2_like_2"/>
    <property type="match status" value="1"/>
</dbReference>
<proteinExistence type="predicted"/>
<sequence>MPTSAAPLIVRTPQHLAGLVTAFAVLAVTVYWANDVLVRLVDHPIESWVIDQRTPTMDHIVRRISFLGSSQVVYTLGPLLGLIALARCRVAGATILAVTALRPLVEFTGKLVVGRPRPNIDRMVNGVGYSFPCGHVMAAAALWGMVPLVVSLYVSSRRVWRICAIASVAMIVAIGSTRVYLGVHWPSDVVAGVLADLVLLTVLDRAFHRIHDRRHCRISHS</sequence>
<evidence type="ECO:0000313" key="3">
    <source>
        <dbReference type="EMBL" id="MCK9877068.1"/>
    </source>
</evidence>
<organism evidence="3 4">
    <name type="scientific">Frankia umida</name>
    <dbReference type="NCBI Taxonomy" id="573489"/>
    <lineage>
        <taxon>Bacteria</taxon>
        <taxon>Bacillati</taxon>
        <taxon>Actinomycetota</taxon>
        <taxon>Actinomycetes</taxon>
        <taxon>Frankiales</taxon>
        <taxon>Frankiaceae</taxon>
        <taxon>Frankia</taxon>
    </lineage>
</organism>